<name>D3T0W3_NATMM</name>
<keyword evidence="3" id="KW-1185">Reference proteome</keyword>
<proteinExistence type="predicted"/>
<reference evidence="1" key="4">
    <citation type="submission" date="2016-09" db="EMBL/GenBank/DDBJ databases">
        <authorList>
            <person name="Pfeiffer F."/>
        </authorList>
    </citation>
    <scope>NUCLEOTIDE SEQUENCE</scope>
    <source>
        <strain evidence="1">ATCC 43099</strain>
        <plasmid evidence="1">pNMAG01</plasmid>
    </source>
</reference>
<organism evidence="1 3">
    <name type="scientific">Natrialba magadii (strain ATCC 43099 / DSM 3394 / CCM 3739 / CIP 104546 / IAM 13178 / JCM 8861 / NBRC 102185 / NCIMB 2190 / MS3)</name>
    <name type="common">Natronobacterium magadii</name>
    <dbReference type="NCBI Taxonomy" id="547559"/>
    <lineage>
        <taxon>Archaea</taxon>
        <taxon>Methanobacteriati</taxon>
        <taxon>Methanobacteriota</taxon>
        <taxon>Stenosarchaea group</taxon>
        <taxon>Halobacteria</taxon>
        <taxon>Halobacteriales</taxon>
        <taxon>Natrialbaceae</taxon>
        <taxon>Natrialba</taxon>
    </lineage>
</organism>
<reference evidence="3" key="1">
    <citation type="submission" date="2010-02" db="EMBL/GenBank/DDBJ databases">
        <title>Complete sequence of plasmid 1 of Natrialba magadii ATCC 43099.</title>
        <authorList>
            <consortium name="US DOE Joint Genome Institute"/>
            <person name="Lucas S."/>
            <person name="Copeland A."/>
            <person name="Lapidus A."/>
            <person name="Cheng J.-F."/>
            <person name="Bruce D."/>
            <person name="Goodwin L."/>
            <person name="Pitluck S."/>
            <person name="Davenport K."/>
            <person name="Saunders E."/>
            <person name="Detter J.C."/>
            <person name="Han C."/>
            <person name="Tapia R."/>
            <person name="Land M."/>
            <person name="Hauser L."/>
            <person name="Kyrpides N."/>
            <person name="Mikhailova N."/>
            <person name="De Castro R.E."/>
            <person name="Maupin-Furlow J.A."/>
            <person name="Woyke T."/>
        </authorList>
    </citation>
    <scope>NUCLEOTIDE SEQUENCE [LARGE SCALE GENOMIC DNA]</scope>
    <source>
        <strain evidence="3">ATCC 43099 / DSM 3394 / CCM 3739 / CIP 104546 / IAM 13178 / JCM 8861 / NBRC 102185 / NCIMB 2190 / MS3</strain>
        <plasmid evidence="3">pNMAG01</plasmid>
    </source>
</reference>
<evidence type="ECO:0000313" key="1">
    <source>
        <dbReference type="EMBL" id="ADD07222.1"/>
    </source>
</evidence>
<evidence type="ECO:0000313" key="4">
    <source>
        <dbReference type="Proteomes" id="UP000011543"/>
    </source>
</evidence>
<evidence type="ECO:0000313" key="2">
    <source>
        <dbReference type="EMBL" id="ELY34334.1"/>
    </source>
</evidence>
<protein>
    <submittedName>
        <fullName evidence="1">Uncharacterized protein</fullName>
    </submittedName>
</protein>
<dbReference type="HOGENOM" id="CLU_2243932_0_0_2"/>
<gene>
    <name evidence="1" type="ordered locus">Nmag_3676</name>
    <name evidence="2" type="ORF">C500_00327</name>
</gene>
<accession>D3T0W3</accession>
<dbReference type="RefSeq" id="WP_004266958.1">
    <property type="nucleotide sequence ID" value="NC_013923.1"/>
</dbReference>
<dbReference type="AlphaFoldDB" id="D3T0W3"/>
<dbReference type="EMBL" id="CP001933">
    <property type="protein sequence ID" value="ADD07222.1"/>
    <property type="molecule type" value="Genomic_DNA"/>
</dbReference>
<dbReference type="EMBL" id="AOHS01000007">
    <property type="protein sequence ID" value="ELY34334.1"/>
    <property type="molecule type" value="Genomic_DNA"/>
</dbReference>
<dbReference type="Proteomes" id="UP000011543">
    <property type="component" value="Unassembled WGS sequence"/>
</dbReference>
<reference evidence="2 4" key="3">
    <citation type="journal article" date="2014" name="PLoS Genet.">
        <title>Phylogenetically driven sequencing of extremely halophilic archaea reveals strategies for static and dynamic osmo-response.</title>
        <authorList>
            <person name="Becker E.A."/>
            <person name="Seitzer P.M."/>
            <person name="Tritt A."/>
            <person name="Larsen D."/>
            <person name="Krusor M."/>
            <person name="Yao A.I."/>
            <person name="Wu D."/>
            <person name="Madern D."/>
            <person name="Eisen J.A."/>
            <person name="Darling A.E."/>
            <person name="Facciotti M.T."/>
        </authorList>
    </citation>
    <scope>NUCLEOTIDE SEQUENCE [LARGE SCALE GENOMIC DNA]</scope>
    <source>
        <strain evidence="4">ATCC 43099 / DSM 3394 / CCM 3739 / CIP 104546 / IAM 13178 / JCM 8861 / NBRC 102185 / NCIMB 2190 / MS3</strain>
        <strain evidence="2">MS-3</strain>
    </source>
</reference>
<evidence type="ECO:0000313" key="3">
    <source>
        <dbReference type="Proteomes" id="UP000001879"/>
    </source>
</evidence>
<dbReference type="KEGG" id="nmg:Nmag_3676"/>
<reference evidence="1 3" key="2">
    <citation type="journal article" date="2012" name="BMC Genomics">
        <title>A comparative genomics perspective on the genetic content of the alkaliphilic haloarchaeon Natrialba magadii ATCC 43099T.</title>
        <authorList>
            <person name="Siddaramappa S."/>
            <person name="Challacombe J.F."/>
            <person name="Decastro R.E."/>
            <person name="Pfeiffer F."/>
            <person name="Sastre D.E."/>
            <person name="Gimenez M.I."/>
            <person name="Paggi R.A."/>
            <person name="Detter J.C."/>
            <person name="Davenport K.W."/>
            <person name="Goodwin L.A."/>
            <person name="Kyrpides N."/>
            <person name="Tapia R."/>
            <person name="Pitluck S."/>
            <person name="Lucas S."/>
            <person name="Woyke T."/>
            <person name="Maupin-Furlow J.A."/>
        </authorList>
    </citation>
    <scope>NUCLEOTIDE SEQUENCE [LARGE SCALE GENOMIC DNA]</scope>
    <source>
        <strain evidence="1">ATCC 43099</strain>
        <strain evidence="3">ATCC 43099 / DSM 3394 / CCM 3739 / CIP 104546 / IAM 13178 / JCM 8861 / NBRC 102185 / NCIMB 2190 / MS3</strain>
    </source>
</reference>
<dbReference type="GeneID" id="8826544"/>
<dbReference type="Proteomes" id="UP000001879">
    <property type="component" value="Plasmid pNMAG01"/>
</dbReference>
<dbReference type="PATRIC" id="fig|547559.17.peg.58"/>
<geneLocation type="plasmid" evidence="1 3">
    <name>pNMAG01</name>
</geneLocation>
<dbReference type="OrthoDB" id="135877at2157"/>
<sequence>MDDSERALLEATYRALCEYGYVDLTMQGIVDEPALRKTIVDGVDVGEFDDHANPDLTVDLSTTASKGAHTRQVAGSHQIGCTCGAACTFVVTSLVGENASEVTT</sequence>
<dbReference type="Gene3D" id="1.10.357.10">
    <property type="entry name" value="Tetracycline Repressor, domain 2"/>
    <property type="match status" value="1"/>
</dbReference>
<keyword evidence="1" id="KW-0614">Plasmid</keyword>